<dbReference type="GO" id="GO:0046961">
    <property type="term" value="F:proton-transporting ATPase activity, rotational mechanism"/>
    <property type="evidence" value="ECO:0007669"/>
    <property type="project" value="InterPro"/>
</dbReference>
<reference evidence="4 5" key="1">
    <citation type="journal article" date="2020" name="Microb. Ecol.">
        <title>Ecogenomics of the Marine Benthic Filamentous Cyanobacterium Adonisia.</title>
        <authorList>
            <person name="Walter J.M."/>
            <person name="Coutinho F.H."/>
            <person name="Leomil L."/>
            <person name="Hargreaves P.I."/>
            <person name="Campeao M.E."/>
            <person name="Vieira V.V."/>
            <person name="Silva B.S."/>
            <person name="Fistarol G.O."/>
            <person name="Salomon P.S."/>
            <person name="Sawabe T."/>
            <person name="Mino S."/>
            <person name="Hosokawa M."/>
            <person name="Miyashita H."/>
            <person name="Maruyama F."/>
            <person name="van Verk M.C."/>
            <person name="Dutilh B.E."/>
            <person name="Thompson C.C."/>
            <person name="Thompson F.L."/>
        </authorList>
    </citation>
    <scope>NUCLEOTIDE SEQUENCE [LARGE SCALE GENOMIC DNA]</scope>
    <source>
        <strain evidence="4 5">CCMR0081</strain>
    </source>
</reference>
<comment type="caution">
    <text evidence="4">The sequence shown here is derived from an EMBL/GenBank/DDBJ whole genome shotgun (WGS) entry which is preliminary data.</text>
</comment>
<dbReference type="EMBL" id="QXHD01000004">
    <property type="protein sequence ID" value="NEZ60993.1"/>
    <property type="molecule type" value="Genomic_DNA"/>
</dbReference>
<gene>
    <name evidence="4" type="ORF">DXZ20_36240</name>
</gene>
<dbReference type="NCBIfam" id="TIGR00309">
    <property type="entry name" value="V_ATPase_subD"/>
    <property type="match status" value="1"/>
</dbReference>
<dbReference type="PANTHER" id="PTHR11671">
    <property type="entry name" value="V-TYPE ATP SYNTHASE SUBUNIT D"/>
    <property type="match status" value="1"/>
</dbReference>
<keyword evidence="5" id="KW-1185">Reference proteome</keyword>
<protein>
    <submittedName>
        <fullName evidence="4">V-type ATP synthase subunit D</fullName>
    </submittedName>
</protein>
<dbReference type="InterPro" id="IPR002699">
    <property type="entry name" value="V_ATPase_D"/>
</dbReference>
<accession>A0A6M0RYM0</accession>
<evidence type="ECO:0000313" key="5">
    <source>
        <dbReference type="Proteomes" id="UP000481033"/>
    </source>
</evidence>
<keyword evidence="3" id="KW-0406">Ion transport</keyword>
<evidence type="ECO:0000256" key="1">
    <source>
        <dbReference type="ARBA" id="ARBA00005850"/>
    </source>
</evidence>
<dbReference type="Gene3D" id="1.10.287.3240">
    <property type="match status" value="1"/>
</dbReference>
<evidence type="ECO:0000256" key="2">
    <source>
        <dbReference type="ARBA" id="ARBA00022448"/>
    </source>
</evidence>
<proteinExistence type="inferred from homology"/>
<dbReference type="Pfam" id="PF01813">
    <property type="entry name" value="ATP-synt_D"/>
    <property type="match status" value="1"/>
</dbReference>
<sequence>MARLALNKASLTKLQRQLKTYKDVLPSLDLKRRQLLAEQARARRRLMDVRQQLGELDPLIASELLMLSTQEVDLTDIVKVVGVQIVEENVVGTRLPKLEKVDIEVRQYAFLGRPHWVERVVDALTTAVELRLQLQVAEQRQVLLNQAARKITQRVNLFDKVLIPRAQANIKKIQIYLSDAARAAVVNSKIAKRKKGVAA</sequence>
<comment type="similarity">
    <text evidence="1">Belongs to the V-ATPase D subunit family.</text>
</comment>
<dbReference type="Proteomes" id="UP000481033">
    <property type="component" value="Unassembled WGS sequence"/>
</dbReference>
<evidence type="ECO:0000313" key="4">
    <source>
        <dbReference type="EMBL" id="NEZ60993.1"/>
    </source>
</evidence>
<dbReference type="AlphaFoldDB" id="A0A6M0RYM0"/>
<evidence type="ECO:0000256" key="3">
    <source>
        <dbReference type="ARBA" id="ARBA00023065"/>
    </source>
</evidence>
<dbReference type="NCBIfam" id="NF002565">
    <property type="entry name" value="PRK02195.1"/>
    <property type="match status" value="1"/>
</dbReference>
<dbReference type="RefSeq" id="WP_163670140.1">
    <property type="nucleotide sequence ID" value="NZ_QXHD01000004.1"/>
</dbReference>
<name>A0A6M0RYM0_9CYAN</name>
<organism evidence="4 5">
    <name type="scientific">Adonisia turfae CCMR0081</name>
    <dbReference type="NCBI Taxonomy" id="2292702"/>
    <lineage>
        <taxon>Bacteria</taxon>
        <taxon>Bacillati</taxon>
        <taxon>Cyanobacteriota</taxon>
        <taxon>Adonisia</taxon>
        <taxon>Adonisia turfae</taxon>
    </lineage>
</organism>
<keyword evidence="2" id="KW-0813">Transport</keyword>